<comment type="caution">
    <text evidence="1">The sequence shown here is derived from an EMBL/GenBank/DDBJ whole genome shotgun (WGS) entry which is preliminary data.</text>
</comment>
<keyword evidence="2" id="KW-1185">Reference proteome</keyword>
<feature type="non-terminal residue" evidence="1">
    <location>
        <position position="1"/>
    </location>
</feature>
<gene>
    <name evidence="1" type="ORF">A2U01_0100433</name>
</gene>
<reference evidence="1 2" key="1">
    <citation type="journal article" date="2018" name="Front. Plant Sci.">
        <title>Red Clover (Trifolium pratense) and Zigzag Clover (T. medium) - A Picture of Genomic Similarities and Differences.</title>
        <authorList>
            <person name="Dluhosova J."/>
            <person name="Istvanek J."/>
            <person name="Nedelnik J."/>
            <person name="Repkova J."/>
        </authorList>
    </citation>
    <scope>NUCLEOTIDE SEQUENCE [LARGE SCALE GENOMIC DNA]</scope>
    <source>
        <strain evidence="2">cv. 10/8</strain>
        <tissue evidence="1">Leaf</tissue>
    </source>
</reference>
<dbReference type="EMBL" id="LXQA010967531">
    <property type="protein sequence ID" value="MCI79162.1"/>
    <property type="molecule type" value="Genomic_DNA"/>
</dbReference>
<dbReference type="AlphaFoldDB" id="A0A392UVL0"/>
<name>A0A392UVL0_9FABA</name>
<accession>A0A392UVL0</accession>
<proteinExistence type="predicted"/>
<evidence type="ECO:0000313" key="2">
    <source>
        <dbReference type="Proteomes" id="UP000265520"/>
    </source>
</evidence>
<evidence type="ECO:0000313" key="1">
    <source>
        <dbReference type="EMBL" id="MCI79162.1"/>
    </source>
</evidence>
<sequence>SPIVRLGGCASSPMAALASLAALSLFFKILSGSGSNATLPAPESYMH</sequence>
<protein>
    <submittedName>
        <fullName evidence="1">Uncharacterized protein</fullName>
    </submittedName>
</protein>
<organism evidence="1 2">
    <name type="scientific">Trifolium medium</name>
    <dbReference type="NCBI Taxonomy" id="97028"/>
    <lineage>
        <taxon>Eukaryota</taxon>
        <taxon>Viridiplantae</taxon>
        <taxon>Streptophyta</taxon>
        <taxon>Embryophyta</taxon>
        <taxon>Tracheophyta</taxon>
        <taxon>Spermatophyta</taxon>
        <taxon>Magnoliopsida</taxon>
        <taxon>eudicotyledons</taxon>
        <taxon>Gunneridae</taxon>
        <taxon>Pentapetalae</taxon>
        <taxon>rosids</taxon>
        <taxon>fabids</taxon>
        <taxon>Fabales</taxon>
        <taxon>Fabaceae</taxon>
        <taxon>Papilionoideae</taxon>
        <taxon>50 kb inversion clade</taxon>
        <taxon>NPAAA clade</taxon>
        <taxon>Hologalegina</taxon>
        <taxon>IRL clade</taxon>
        <taxon>Trifolieae</taxon>
        <taxon>Trifolium</taxon>
    </lineage>
</organism>
<dbReference type="Proteomes" id="UP000265520">
    <property type="component" value="Unassembled WGS sequence"/>
</dbReference>